<name>A0ACC2XJX8_9TREE</name>
<sequence length="552" mass="60409">MAIPEVQLVPGTPERLHDLPTPPRRRISDDNLQMLGAPLSAIGESSSHSYLPKRSLSPTPAMTADTTTESDGSDLVPRTTSRSGGTVNRSDSSMREEVLVEEASLSGSAIRGTLRKTSRPEGLPGDGVVSRKSSRDWNGTDDQDEAASHDDEARYPRHTQHDRRIHSRTGRESGSESAGREDIRPSNSTTATNTTSSHDERETLAQGMSSLLLTLKPRKSSRSVRQGSEEPQHESFETDGERAIPRDEQHSSRRREGNGSHGTSEQKPSTRSSSSRRVRDRKPPPINGSPEFKHFVLPHARVSRAPTSGMYISQYPYQGHPPPKALRAHTGTLVGNCVYFIGGCDKYGCWPGVAVFNTETHMWRTLKTGGETALPPLRAHTTTLVGKILYVFGGGDGPTYSNDVYAFDTFTHTWSKPRIATPPSERPLPRRAHTAVHYTHHLLIFGGGNGQAALNDVWVCDVRNPAELRWEEWRATGDLPVCKGYHTANLVGEKMVVYGGSDGVHSFANVHVLDILNHFMALRQQEEDIVSLPTANLIPAHVDGGSVADSAV</sequence>
<evidence type="ECO:0000313" key="1">
    <source>
        <dbReference type="EMBL" id="KAJ9123920.1"/>
    </source>
</evidence>
<evidence type="ECO:0000313" key="2">
    <source>
        <dbReference type="Proteomes" id="UP001243375"/>
    </source>
</evidence>
<reference evidence="1" key="1">
    <citation type="submission" date="2023-04" db="EMBL/GenBank/DDBJ databases">
        <title>Draft Genome sequencing of Naganishia species isolated from polar environments using Oxford Nanopore Technology.</title>
        <authorList>
            <person name="Leo P."/>
            <person name="Venkateswaran K."/>
        </authorList>
    </citation>
    <scope>NUCLEOTIDE SEQUENCE</scope>
    <source>
        <strain evidence="1">MNA-CCFEE 5425</strain>
    </source>
</reference>
<protein>
    <submittedName>
        <fullName evidence="1">Uncharacterized protein</fullName>
    </submittedName>
</protein>
<proteinExistence type="predicted"/>
<dbReference type="EMBL" id="JASBWU010000002">
    <property type="protein sequence ID" value="KAJ9123920.1"/>
    <property type="molecule type" value="Genomic_DNA"/>
</dbReference>
<accession>A0ACC2XJX8</accession>
<organism evidence="1 2">
    <name type="scientific">Naganishia vaughanmartiniae</name>
    <dbReference type="NCBI Taxonomy" id="1424756"/>
    <lineage>
        <taxon>Eukaryota</taxon>
        <taxon>Fungi</taxon>
        <taxon>Dikarya</taxon>
        <taxon>Basidiomycota</taxon>
        <taxon>Agaricomycotina</taxon>
        <taxon>Tremellomycetes</taxon>
        <taxon>Filobasidiales</taxon>
        <taxon>Filobasidiaceae</taxon>
        <taxon>Naganishia</taxon>
    </lineage>
</organism>
<comment type="caution">
    <text evidence="1">The sequence shown here is derived from an EMBL/GenBank/DDBJ whole genome shotgun (WGS) entry which is preliminary data.</text>
</comment>
<dbReference type="Proteomes" id="UP001243375">
    <property type="component" value="Unassembled WGS sequence"/>
</dbReference>
<keyword evidence="2" id="KW-1185">Reference proteome</keyword>
<gene>
    <name evidence="1" type="ORF">QFC22_000711</name>
</gene>